<feature type="domain" description="UspA" evidence="1">
    <location>
        <begin position="7"/>
        <end position="71"/>
    </location>
</feature>
<protein>
    <recommendedName>
        <fullName evidence="1">UspA domain-containing protein</fullName>
    </recommendedName>
</protein>
<keyword evidence="3" id="KW-1185">Reference proteome</keyword>
<organism evidence="2 3">
    <name type="scientific">Nelumbo nucifera</name>
    <name type="common">Sacred lotus</name>
    <dbReference type="NCBI Taxonomy" id="4432"/>
    <lineage>
        <taxon>Eukaryota</taxon>
        <taxon>Viridiplantae</taxon>
        <taxon>Streptophyta</taxon>
        <taxon>Embryophyta</taxon>
        <taxon>Tracheophyta</taxon>
        <taxon>Spermatophyta</taxon>
        <taxon>Magnoliopsida</taxon>
        <taxon>Proteales</taxon>
        <taxon>Nelumbonaceae</taxon>
        <taxon>Nelumbo</taxon>
    </lineage>
</organism>
<dbReference type="InterPro" id="IPR014729">
    <property type="entry name" value="Rossmann-like_a/b/a_fold"/>
</dbReference>
<evidence type="ECO:0000259" key="1">
    <source>
        <dbReference type="Pfam" id="PF00582"/>
    </source>
</evidence>
<dbReference type="Pfam" id="PF00582">
    <property type="entry name" value="Usp"/>
    <property type="match status" value="1"/>
</dbReference>
<sequence>MAEEGGKKVMVAIDESEFSHYALEWTLDNLHNSISTSPLVVFTVQPITDLSYLSAASYGAVHPDLIKSVQEHQQKL</sequence>
<dbReference type="EMBL" id="DUZY01000003">
    <property type="protein sequence ID" value="DAD31816.1"/>
    <property type="molecule type" value="Genomic_DNA"/>
</dbReference>
<dbReference type="Gene3D" id="3.40.50.620">
    <property type="entry name" value="HUPs"/>
    <property type="match status" value="1"/>
</dbReference>
<dbReference type="InterPro" id="IPR006016">
    <property type="entry name" value="UspA"/>
</dbReference>
<gene>
    <name evidence="2" type="ORF">HUJ06_010667</name>
</gene>
<evidence type="ECO:0000313" key="2">
    <source>
        <dbReference type="EMBL" id="DAD31816.1"/>
    </source>
</evidence>
<dbReference type="AlphaFoldDB" id="A0A822YLN8"/>
<comment type="caution">
    <text evidence="2">The sequence shown here is derived from an EMBL/GenBank/DDBJ whole genome shotgun (WGS) entry which is preliminary data.</text>
</comment>
<name>A0A822YLN8_NELNU</name>
<evidence type="ECO:0000313" key="3">
    <source>
        <dbReference type="Proteomes" id="UP000607653"/>
    </source>
</evidence>
<accession>A0A822YLN8</accession>
<dbReference type="PANTHER" id="PTHR31964">
    <property type="entry name" value="ADENINE NUCLEOTIDE ALPHA HYDROLASES-LIKE SUPERFAMILY PROTEIN"/>
    <property type="match status" value="1"/>
</dbReference>
<dbReference type="PANTHER" id="PTHR31964:SF138">
    <property type="entry name" value="UNIVERSAL STRESS PROTEIN A-LIKE PROTEIN"/>
    <property type="match status" value="1"/>
</dbReference>
<proteinExistence type="predicted"/>
<dbReference type="SUPFAM" id="SSF52402">
    <property type="entry name" value="Adenine nucleotide alpha hydrolases-like"/>
    <property type="match status" value="1"/>
</dbReference>
<dbReference type="Proteomes" id="UP000607653">
    <property type="component" value="Unassembled WGS sequence"/>
</dbReference>
<reference evidence="2 3" key="1">
    <citation type="journal article" date="2020" name="Mol. Biol. Evol.">
        <title>Distinct Expression and Methylation Patterns for Genes with Different Fates following a Single Whole-Genome Duplication in Flowering Plants.</title>
        <authorList>
            <person name="Shi T."/>
            <person name="Rahmani R.S."/>
            <person name="Gugger P.F."/>
            <person name="Wang M."/>
            <person name="Li H."/>
            <person name="Zhang Y."/>
            <person name="Li Z."/>
            <person name="Wang Q."/>
            <person name="Van de Peer Y."/>
            <person name="Marchal K."/>
            <person name="Chen J."/>
        </authorList>
    </citation>
    <scope>NUCLEOTIDE SEQUENCE [LARGE SCALE GENOMIC DNA]</scope>
    <source>
        <tissue evidence="2">Leaf</tissue>
    </source>
</reference>